<evidence type="ECO:0000259" key="9">
    <source>
        <dbReference type="PROSITE" id="PS50250"/>
    </source>
</evidence>
<dbReference type="PANTHER" id="PTHR15350:SF5">
    <property type="entry name" value="COP9 SIGNALOSOME COMPLEX SUBUNIT 7"/>
    <property type="match status" value="1"/>
</dbReference>
<dbReference type="GO" id="GO:0008180">
    <property type="term" value="C:COP9 signalosome"/>
    <property type="evidence" value="ECO:0007669"/>
    <property type="project" value="UniProtKB-KW"/>
</dbReference>
<reference evidence="10 11" key="1">
    <citation type="submission" date="2024-02" db="EMBL/GenBank/DDBJ databases">
        <title>Chromosome-scale genome assembly of the rough periwinkle Littorina saxatilis.</title>
        <authorList>
            <person name="De Jode A."/>
            <person name="Faria R."/>
            <person name="Formenti G."/>
            <person name="Sims Y."/>
            <person name="Smith T.P."/>
            <person name="Tracey A."/>
            <person name="Wood J.M.D."/>
            <person name="Zagrodzka Z.B."/>
            <person name="Johannesson K."/>
            <person name="Butlin R.K."/>
            <person name="Leder E.H."/>
        </authorList>
    </citation>
    <scope>NUCLEOTIDE SEQUENCE [LARGE SCALE GENOMIC DNA]</scope>
    <source>
        <strain evidence="10">Snail1</strain>
        <tissue evidence="10">Muscle</tissue>
    </source>
</reference>
<evidence type="ECO:0000256" key="6">
    <source>
        <dbReference type="ARBA" id="ARBA00023242"/>
    </source>
</evidence>
<dbReference type="InterPro" id="IPR045237">
    <property type="entry name" value="COPS7/eIF3m"/>
</dbReference>
<gene>
    <name evidence="10" type="ORF">V1264_007194</name>
</gene>
<comment type="caution">
    <text evidence="10">The sequence shown here is derived from an EMBL/GenBank/DDBJ whole genome shotgun (WGS) entry which is preliminary data.</text>
</comment>
<keyword evidence="4" id="KW-0963">Cytoplasm</keyword>
<dbReference type="Pfam" id="PF22061">
    <property type="entry name" value="CSN7_HB_subdom"/>
    <property type="match status" value="1"/>
</dbReference>
<evidence type="ECO:0000256" key="3">
    <source>
        <dbReference type="ARBA" id="ARBA00008482"/>
    </source>
</evidence>
<evidence type="ECO:0000313" key="11">
    <source>
        <dbReference type="Proteomes" id="UP001374579"/>
    </source>
</evidence>
<keyword evidence="11" id="KW-1185">Reference proteome</keyword>
<dbReference type="Proteomes" id="UP001374579">
    <property type="component" value="Unassembled WGS sequence"/>
</dbReference>
<evidence type="ECO:0000256" key="7">
    <source>
        <dbReference type="SAM" id="Coils"/>
    </source>
</evidence>
<dbReference type="SMART" id="SM00088">
    <property type="entry name" value="PINT"/>
    <property type="match status" value="1"/>
</dbReference>
<keyword evidence="5" id="KW-0736">Signalosome</keyword>
<dbReference type="Pfam" id="PF18392">
    <property type="entry name" value="CSN7a_helixI"/>
    <property type="match status" value="1"/>
</dbReference>
<evidence type="ECO:0000256" key="1">
    <source>
        <dbReference type="ARBA" id="ARBA00004123"/>
    </source>
</evidence>
<comment type="subcellular location">
    <subcellularLocation>
        <location evidence="2">Cytoplasm</location>
    </subcellularLocation>
    <subcellularLocation>
        <location evidence="1">Nucleus</location>
    </subcellularLocation>
</comment>
<feature type="compositionally biased region" description="Basic and acidic residues" evidence="8">
    <location>
        <begin position="238"/>
        <end position="248"/>
    </location>
</feature>
<dbReference type="EMBL" id="JBAMIC010000019">
    <property type="protein sequence ID" value="KAK7093435.1"/>
    <property type="molecule type" value="Genomic_DNA"/>
</dbReference>
<evidence type="ECO:0000256" key="2">
    <source>
        <dbReference type="ARBA" id="ARBA00004496"/>
    </source>
</evidence>
<feature type="coiled-coil region" evidence="7">
    <location>
        <begin position="187"/>
        <end position="214"/>
    </location>
</feature>
<protein>
    <recommendedName>
        <fullName evidence="9">PCI domain-containing protein</fullName>
    </recommendedName>
</protein>
<dbReference type="InterPro" id="IPR000717">
    <property type="entry name" value="PCI_dom"/>
</dbReference>
<dbReference type="PANTHER" id="PTHR15350">
    <property type="entry name" value="COP9 SIGNALOSOME COMPLEX SUBUNIT 7/DENDRITIC CELL PROTEIN GA17"/>
    <property type="match status" value="1"/>
</dbReference>
<evidence type="ECO:0000313" key="10">
    <source>
        <dbReference type="EMBL" id="KAK7093435.1"/>
    </source>
</evidence>
<feature type="domain" description="PCI" evidence="9">
    <location>
        <begin position="1"/>
        <end position="161"/>
    </location>
</feature>
<proteinExistence type="inferred from homology"/>
<evidence type="ECO:0000256" key="5">
    <source>
        <dbReference type="ARBA" id="ARBA00022790"/>
    </source>
</evidence>
<dbReference type="PROSITE" id="PS50250">
    <property type="entry name" value="PCI"/>
    <property type="match status" value="1"/>
</dbReference>
<dbReference type="AlphaFoldDB" id="A0AAN9AUA4"/>
<sequence length="266" mass="29812">MSGDKTVSTSSNPLEPFILLMKNAKGAGAVSVLTQALEAPNVYVFGELLDLLNVQELVNGPHASFFNLLNVFAYGTYREYKVEKANLPELSPVQLKKLRHLTVVSLATKSKCIPYPVLLEELEIQNVRNLEDLIIEGIYADIIHGKLDQKNQQLEVDYVIGRDIRPTAITQMISVLREWCTGCEGVLQGIETQITKANNNREQQIRTTNQMEQEVTSIKKTLKTTHSQEGEEQMVTDSRVDLPSDKPKKTSKTKGLRGSSTNKLWK</sequence>
<keyword evidence="7" id="KW-0175">Coiled coil</keyword>
<dbReference type="InterPro" id="IPR041481">
    <property type="entry name" value="CSN7_helixI"/>
</dbReference>
<organism evidence="10 11">
    <name type="scientific">Littorina saxatilis</name>
    <dbReference type="NCBI Taxonomy" id="31220"/>
    <lineage>
        <taxon>Eukaryota</taxon>
        <taxon>Metazoa</taxon>
        <taxon>Spiralia</taxon>
        <taxon>Lophotrochozoa</taxon>
        <taxon>Mollusca</taxon>
        <taxon>Gastropoda</taxon>
        <taxon>Caenogastropoda</taxon>
        <taxon>Littorinimorpha</taxon>
        <taxon>Littorinoidea</taxon>
        <taxon>Littorinidae</taxon>
        <taxon>Littorina</taxon>
    </lineage>
</organism>
<accession>A0AAN9AUA4</accession>
<dbReference type="GO" id="GO:0005737">
    <property type="term" value="C:cytoplasm"/>
    <property type="evidence" value="ECO:0007669"/>
    <property type="project" value="UniProtKB-SubCell"/>
</dbReference>
<dbReference type="Pfam" id="PF01399">
    <property type="entry name" value="PCI"/>
    <property type="match status" value="1"/>
</dbReference>
<dbReference type="GO" id="GO:0010387">
    <property type="term" value="P:COP9 signalosome assembly"/>
    <property type="evidence" value="ECO:0007669"/>
    <property type="project" value="InterPro"/>
</dbReference>
<keyword evidence="6" id="KW-0539">Nucleus</keyword>
<evidence type="ECO:0000256" key="8">
    <source>
        <dbReference type="SAM" id="MobiDB-lite"/>
    </source>
</evidence>
<name>A0AAN9AUA4_9CAEN</name>
<feature type="region of interest" description="Disordered" evidence="8">
    <location>
        <begin position="223"/>
        <end position="266"/>
    </location>
</feature>
<evidence type="ECO:0000256" key="4">
    <source>
        <dbReference type="ARBA" id="ARBA00022490"/>
    </source>
</evidence>
<comment type="similarity">
    <text evidence="3">Belongs to the CSN7/EIF3M family. CSN7 subfamily.</text>
</comment>